<evidence type="ECO:0000256" key="7">
    <source>
        <dbReference type="ARBA" id="ARBA00023237"/>
    </source>
</evidence>
<dbReference type="NCBIfam" id="TIGR04057">
    <property type="entry name" value="SusC_RagA_signa"/>
    <property type="match status" value="1"/>
</dbReference>
<keyword evidence="7 8" id="KW-0998">Cell outer membrane</keyword>
<dbReference type="InterPro" id="IPR039426">
    <property type="entry name" value="TonB-dep_rcpt-like"/>
</dbReference>
<dbReference type="InterPro" id="IPR000531">
    <property type="entry name" value="Beta-barrel_TonB"/>
</dbReference>
<keyword evidence="6 8" id="KW-0472">Membrane</keyword>
<feature type="chain" id="PRO_5031114703" evidence="10">
    <location>
        <begin position="24"/>
        <end position="1100"/>
    </location>
</feature>
<evidence type="ECO:0000256" key="2">
    <source>
        <dbReference type="ARBA" id="ARBA00022448"/>
    </source>
</evidence>
<dbReference type="Gene3D" id="2.170.130.10">
    <property type="entry name" value="TonB-dependent receptor, plug domain"/>
    <property type="match status" value="1"/>
</dbReference>
<dbReference type="InterPro" id="IPR037066">
    <property type="entry name" value="Plug_dom_sf"/>
</dbReference>
<dbReference type="Pfam" id="PF00593">
    <property type="entry name" value="TonB_dep_Rec_b-barrel"/>
    <property type="match status" value="1"/>
</dbReference>
<evidence type="ECO:0000256" key="10">
    <source>
        <dbReference type="SAM" id="SignalP"/>
    </source>
</evidence>
<protein>
    <submittedName>
        <fullName evidence="13">TonB-dependent receptor</fullName>
    </submittedName>
</protein>
<keyword evidence="5 9" id="KW-0798">TonB box</keyword>
<keyword evidence="4 8" id="KW-0812">Transmembrane</keyword>
<name>A0A7Y0AAE2_9BACT</name>
<keyword evidence="14" id="KW-1185">Reference proteome</keyword>
<comment type="subcellular location">
    <subcellularLocation>
        <location evidence="1 8">Cell outer membrane</location>
        <topology evidence="1 8">Multi-pass membrane protein</topology>
    </subcellularLocation>
</comment>
<dbReference type="NCBIfam" id="TIGR04056">
    <property type="entry name" value="OMP_RagA_SusC"/>
    <property type="match status" value="1"/>
</dbReference>
<dbReference type="InterPro" id="IPR023997">
    <property type="entry name" value="TonB-dep_OMP_SusC/RagA_CS"/>
</dbReference>
<keyword evidence="10" id="KW-0732">Signal</keyword>
<evidence type="ECO:0000313" key="14">
    <source>
        <dbReference type="Proteomes" id="UP000559626"/>
    </source>
</evidence>
<evidence type="ECO:0000259" key="12">
    <source>
        <dbReference type="Pfam" id="PF07715"/>
    </source>
</evidence>
<dbReference type="InterPro" id="IPR023996">
    <property type="entry name" value="TonB-dep_OMP_SusC/RagA"/>
</dbReference>
<dbReference type="EMBL" id="JABBGH010000001">
    <property type="protein sequence ID" value="NML63709.1"/>
    <property type="molecule type" value="Genomic_DNA"/>
</dbReference>
<dbReference type="SUPFAM" id="SSF56935">
    <property type="entry name" value="Porins"/>
    <property type="match status" value="1"/>
</dbReference>
<dbReference type="PROSITE" id="PS52016">
    <property type="entry name" value="TONB_DEPENDENT_REC_3"/>
    <property type="match status" value="1"/>
</dbReference>
<keyword evidence="13" id="KW-0675">Receptor</keyword>
<reference evidence="13 14" key="1">
    <citation type="submission" date="2020-04" db="EMBL/GenBank/DDBJ databases">
        <title>Hymenobacter polaris sp. nov., isolated from Arctic soil.</title>
        <authorList>
            <person name="Dahal R.H."/>
        </authorList>
    </citation>
    <scope>NUCLEOTIDE SEQUENCE [LARGE SCALE GENOMIC DNA]</scope>
    <source>
        <strain evidence="13 14">RP-2-7</strain>
    </source>
</reference>
<accession>A0A7Y0AAE2</accession>
<dbReference type="Gene3D" id="2.40.170.20">
    <property type="entry name" value="TonB-dependent receptor, beta-barrel domain"/>
    <property type="match status" value="1"/>
</dbReference>
<comment type="caution">
    <text evidence="13">The sequence shown here is derived from an EMBL/GenBank/DDBJ whole genome shotgun (WGS) entry which is preliminary data.</text>
</comment>
<keyword evidence="3 8" id="KW-1134">Transmembrane beta strand</keyword>
<dbReference type="InterPro" id="IPR012910">
    <property type="entry name" value="Plug_dom"/>
</dbReference>
<dbReference type="AlphaFoldDB" id="A0A7Y0AAE2"/>
<sequence>MKHFFLVCWLVLLGSLGTAFGQARTVRGTVKGPDNDALPGVTVVLKGTTNGVTTNSDGSYALTIPDGLKGAVLRFSFVGYVSQEIAVGSQSTIDVKLVSDTQSLDDVVVIGYQEVRRSDVTGAVSSVSAQQIKDVPVNSAAEALTGRLAGVQLTSSEGTPGNTNFQIRVRGGGSITQDNSPLYIVDGVQIENALGVIAPQDIASVDVLKDASSTAIYGARGANGVVIITTKGGKEGRTTLTYNGFAGFRKITKTLGVMDPTNYLNWEYERAQLTGTGASVSGGTNTFKTVFGSLNFNGDTLNRLRSMPFQDWQNQVFGRSAFQQTHNISLSGGTKSTTYNLSLTRNTEDGIQLGSSYTRSLVNFRIDTKASDKLRVGFNARFNDQTNLGAGTGAALGTSSTGQTVNTGSLVTSRLRNAVEYIPFNLPSFSGDPTTAFDPDFFNNSSLVNPVLAINNEYREDKRRTINMSVTGSYNILPQLVFRTVGGFDFTYANLNTFNGLYSPTIRQASGGYQNLPFVSLTEGLTSTFNQSNVLDYTFKKDKHTLNVLLGQETYQQRTTQQYVQVNFLPADITAERALANINQAVLPTGTVSQPVLPTTSVPVDYRLISGFGRINYSYDDKYLLTFSAREDGSSKFEPGNRFGLFPGGSVAWRISKEGFFDPLTNTVSDLKLRFSYGRAGNNRIPDFLTKQLFTPGNASYALNHITIPATAATTLANPNLKWEITTTRDLGVDVSLFGGRVQLTADAYYNNTNDLLVAVPLPGFTGYTQYYANVGSTSNRGLEFQLSGTVVQTGSFSWTASANASLNRNRIESLSNNATEIQSIQSGWAGTALSGADYVARVGSPVGQMYGYVTDGYYTRDDFENYNYATRTGTLKTTSASDASVLGQTVSIGTLKLRDVNGDGIVNESDKTVIGDANPKIIGGLNQQFTFKGFDASVFLNFVAGNSIYNANKIEFTTSTANTSYANLLSSMDNRVRYTDNNGALITDETTFNQVNANASIWSPVRGNYVLHSWAVESGSFLRVNNITLGYTVPKTLTSRAKIQQLRFYVTLNNLATLTGYSGYDPEVNTRRGTPLTPGVDYAAYPRSRAFLFGLNLSL</sequence>
<dbReference type="InterPro" id="IPR036942">
    <property type="entry name" value="Beta-barrel_TonB_sf"/>
</dbReference>
<dbReference type="GO" id="GO:0009279">
    <property type="term" value="C:cell outer membrane"/>
    <property type="evidence" value="ECO:0007669"/>
    <property type="project" value="UniProtKB-SubCell"/>
</dbReference>
<dbReference type="SUPFAM" id="SSF49464">
    <property type="entry name" value="Carboxypeptidase regulatory domain-like"/>
    <property type="match status" value="1"/>
</dbReference>
<dbReference type="FunFam" id="2.170.130.10:FF:000008">
    <property type="entry name" value="SusC/RagA family TonB-linked outer membrane protein"/>
    <property type="match status" value="1"/>
</dbReference>
<evidence type="ECO:0000259" key="11">
    <source>
        <dbReference type="Pfam" id="PF00593"/>
    </source>
</evidence>
<dbReference type="InterPro" id="IPR008969">
    <property type="entry name" value="CarboxyPept-like_regulatory"/>
</dbReference>
<evidence type="ECO:0000256" key="5">
    <source>
        <dbReference type="ARBA" id="ARBA00023077"/>
    </source>
</evidence>
<dbReference type="Proteomes" id="UP000559626">
    <property type="component" value="Unassembled WGS sequence"/>
</dbReference>
<comment type="similarity">
    <text evidence="8 9">Belongs to the TonB-dependent receptor family.</text>
</comment>
<evidence type="ECO:0000256" key="4">
    <source>
        <dbReference type="ARBA" id="ARBA00022692"/>
    </source>
</evidence>
<dbReference type="Gene3D" id="2.60.40.1120">
    <property type="entry name" value="Carboxypeptidase-like, regulatory domain"/>
    <property type="match status" value="1"/>
</dbReference>
<organism evidence="13 14">
    <name type="scientific">Hymenobacter polaris</name>
    <dbReference type="NCBI Taxonomy" id="2682546"/>
    <lineage>
        <taxon>Bacteria</taxon>
        <taxon>Pseudomonadati</taxon>
        <taxon>Bacteroidota</taxon>
        <taxon>Cytophagia</taxon>
        <taxon>Cytophagales</taxon>
        <taxon>Hymenobacteraceae</taxon>
        <taxon>Hymenobacter</taxon>
    </lineage>
</organism>
<dbReference type="Pfam" id="PF07715">
    <property type="entry name" value="Plug"/>
    <property type="match status" value="1"/>
</dbReference>
<evidence type="ECO:0000313" key="13">
    <source>
        <dbReference type="EMBL" id="NML63709.1"/>
    </source>
</evidence>
<evidence type="ECO:0000256" key="1">
    <source>
        <dbReference type="ARBA" id="ARBA00004571"/>
    </source>
</evidence>
<feature type="domain" description="TonB-dependent receptor-like beta-barrel" evidence="11">
    <location>
        <begin position="413"/>
        <end position="867"/>
    </location>
</feature>
<feature type="domain" description="TonB-dependent receptor plug" evidence="12">
    <location>
        <begin position="118"/>
        <end position="225"/>
    </location>
</feature>
<dbReference type="Pfam" id="PF13715">
    <property type="entry name" value="CarbopepD_reg_2"/>
    <property type="match status" value="1"/>
</dbReference>
<evidence type="ECO:0000256" key="6">
    <source>
        <dbReference type="ARBA" id="ARBA00023136"/>
    </source>
</evidence>
<gene>
    <name evidence="13" type="ORF">HHL22_00655</name>
</gene>
<evidence type="ECO:0000256" key="9">
    <source>
        <dbReference type="RuleBase" id="RU003357"/>
    </source>
</evidence>
<proteinExistence type="inferred from homology"/>
<keyword evidence="2 8" id="KW-0813">Transport</keyword>
<dbReference type="RefSeq" id="WP_169529052.1">
    <property type="nucleotide sequence ID" value="NZ_JABBGH010000001.1"/>
</dbReference>
<evidence type="ECO:0000256" key="3">
    <source>
        <dbReference type="ARBA" id="ARBA00022452"/>
    </source>
</evidence>
<feature type="signal peptide" evidence="10">
    <location>
        <begin position="1"/>
        <end position="23"/>
    </location>
</feature>
<evidence type="ECO:0000256" key="8">
    <source>
        <dbReference type="PROSITE-ProRule" id="PRU01360"/>
    </source>
</evidence>